<comment type="subcellular location">
    <subcellularLocation>
        <location evidence="1">Cell membrane</location>
        <topology evidence="1">Multi-pass membrane protein</topology>
    </subcellularLocation>
</comment>
<keyword evidence="4 6" id="KW-1133">Transmembrane helix</keyword>
<gene>
    <name evidence="7" type="ORF">H8717_09455</name>
</gene>
<dbReference type="InterPro" id="IPR010343">
    <property type="entry name" value="ArAE_1"/>
</dbReference>
<reference evidence="7 8" key="1">
    <citation type="submission" date="2020-08" db="EMBL/GenBank/DDBJ databases">
        <title>Genome public.</title>
        <authorList>
            <person name="Liu C."/>
            <person name="Sun Q."/>
        </authorList>
    </citation>
    <scope>NUCLEOTIDE SEQUENCE [LARGE SCALE GENOMIC DNA]</scope>
    <source>
        <strain evidence="7 8">BX1</strain>
    </source>
</reference>
<feature type="transmembrane region" description="Helical" evidence="6">
    <location>
        <begin position="63"/>
        <end position="80"/>
    </location>
</feature>
<evidence type="ECO:0000313" key="7">
    <source>
        <dbReference type="EMBL" id="MBC8576627.1"/>
    </source>
</evidence>
<keyword evidence="3 6" id="KW-0812">Transmembrane</keyword>
<evidence type="ECO:0000256" key="1">
    <source>
        <dbReference type="ARBA" id="ARBA00004651"/>
    </source>
</evidence>
<dbReference type="EMBL" id="JACRTB010000013">
    <property type="protein sequence ID" value="MBC8576627.1"/>
    <property type="molecule type" value="Genomic_DNA"/>
</dbReference>
<feature type="transmembrane region" description="Helical" evidence="6">
    <location>
        <begin position="150"/>
        <end position="168"/>
    </location>
</feature>
<evidence type="ECO:0000256" key="3">
    <source>
        <dbReference type="ARBA" id="ARBA00022692"/>
    </source>
</evidence>
<dbReference type="RefSeq" id="WP_262400134.1">
    <property type="nucleotide sequence ID" value="NZ_JACRTB010000013.1"/>
</dbReference>
<accession>A0ABR7NLB0</accession>
<evidence type="ECO:0000313" key="8">
    <source>
        <dbReference type="Proteomes" id="UP000658131"/>
    </source>
</evidence>
<name>A0ABR7NLB0_9FIRM</name>
<evidence type="ECO:0000256" key="4">
    <source>
        <dbReference type="ARBA" id="ARBA00022989"/>
    </source>
</evidence>
<feature type="transmembrane region" description="Helical" evidence="6">
    <location>
        <begin position="92"/>
        <end position="113"/>
    </location>
</feature>
<keyword evidence="2" id="KW-1003">Cell membrane</keyword>
<comment type="caution">
    <text evidence="7">The sequence shown here is derived from an EMBL/GenBank/DDBJ whole genome shotgun (WGS) entry which is preliminary data.</text>
</comment>
<dbReference type="Proteomes" id="UP000658131">
    <property type="component" value="Unassembled WGS sequence"/>
</dbReference>
<protein>
    <submittedName>
        <fullName evidence="7">FUSC family protein</fullName>
    </submittedName>
</protein>
<proteinExistence type="predicted"/>
<dbReference type="Pfam" id="PF06081">
    <property type="entry name" value="ArAE_1"/>
    <property type="match status" value="1"/>
</dbReference>
<keyword evidence="8" id="KW-1185">Reference proteome</keyword>
<evidence type="ECO:0000256" key="5">
    <source>
        <dbReference type="ARBA" id="ARBA00023136"/>
    </source>
</evidence>
<evidence type="ECO:0000256" key="6">
    <source>
        <dbReference type="SAM" id="Phobius"/>
    </source>
</evidence>
<sequence length="218" mass="24547">MDIKGSVTFPKIGMRNLKTAVAATLCALIYAPFDRNPTFACIGAVFAMNNSLQNSWVSGGNRLIGTIIGGFVGMVFFYLYQLFPPFFPGSELWSESLFLFIGIIVMNLASQFFHANDAIPPASVVFYIVMLNTPENEYISYALNRMFDTGFGVVLSILVNVALPREFFERHMSRRRLKEEISALELERSEYDLSVEKKLTVLEELESQKSNSSKKTFS</sequence>
<keyword evidence="5 6" id="KW-0472">Membrane</keyword>
<organism evidence="7 8">
    <name type="scientific">Yanshouia hominis</name>
    <dbReference type="NCBI Taxonomy" id="2763673"/>
    <lineage>
        <taxon>Bacteria</taxon>
        <taxon>Bacillati</taxon>
        <taxon>Bacillota</taxon>
        <taxon>Clostridia</taxon>
        <taxon>Eubacteriales</taxon>
        <taxon>Oscillospiraceae</taxon>
        <taxon>Yanshouia</taxon>
    </lineage>
</organism>
<evidence type="ECO:0000256" key="2">
    <source>
        <dbReference type="ARBA" id="ARBA00022475"/>
    </source>
</evidence>